<protein>
    <submittedName>
        <fullName evidence="1">Uncharacterized protein</fullName>
    </submittedName>
</protein>
<evidence type="ECO:0000313" key="2">
    <source>
        <dbReference type="Proteomes" id="UP000747399"/>
    </source>
</evidence>
<reference evidence="1" key="1">
    <citation type="journal article" date="2021" name="Proc. Natl. Acad. Sci. U.S.A.">
        <title>Three genomes in the algal genus Volvox reveal the fate of a haploid sex-determining region after a transition to homothallism.</title>
        <authorList>
            <person name="Yamamoto K."/>
            <person name="Hamaji T."/>
            <person name="Kawai-Toyooka H."/>
            <person name="Matsuzaki R."/>
            <person name="Takahashi F."/>
            <person name="Nishimura Y."/>
            <person name="Kawachi M."/>
            <person name="Noguchi H."/>
            <person name="Minakuchi Y."/>
            <person name="Umen J.G."/>
            <person name="Toyoda A."/>
            <person name="Nozaki H."/>
        </authorList>
    </citation>
    <scope>NUCLEOTIDE SEQUENCE</scope>
    <source>
        <strain evidence="1">NIES-3780</strain>
    </source>
</reference>
<comment type="caution">
    <text evidence="1">The sequence shown here is derived from an EMBL/GenBank/DDBJ whole genome shotgun (WGS) entry which is preliminary data.</text>
</comment>
<proteinExistence type="predicted"/>
<accession>A0A8J4AW53</accession>
<gene>
    <name evidence="1" type="ORF">Vafri_5542</name>
</gene>
<evidence type="ECO:0000313" key="1">
    <source>
        <dbReference type="EMBL" id="GIL49084.1"/>
    </source>
</evidence>
<dbReference type="Proteomes" id="UP000747399">
    <property type="component" value="Unassembled WGS sequence"/>
</dbReference>
<sequence>METSRGLGRIGRMLIRNVSRGNRFPNPYLVAATQPKQHPSNTPPPPPLYHSRRAPGLPHFFHFTDQEQDMLSGLNNYRGDLEKKRAAEAKANNGIGCLLK</sequence>
<organism evidence="1 2">
    <name type="scientific">Volvox africanus</name>
    <dbReference type="NCBI Taxonomy" id="51714"/>
    <lineage>
        <taxon>Eukaryota</taxon>
        <taxon>Viridiplantae</taxon>
        <taxon>Chlorophyta</taxon>
        <taxon>core chlorophytes</taxon>
        <taxon>Chlorophyceae</taxon>
        <taxon>CS clade</taxon>
        <taxon>Chlamydomonadales</taxon>
        <taxon>Volvocaceae</taxon>
        <taxon>Volvox</taxon>
    </lineage>
</organism>
<dbReference type="AlphaFoldDB" id="A0A8J4AW53"/>
<dbReference type="EMBL" id="BNCO01000006">
    <property type="protein sequence ID" value="GIL49084.1"/>
    <property type="molecule type" value="Genomic_DNA"/>
</dbReference>
<keyword evidence="2" id="KW-1185">Reference proteome</keyword>
<name>A0A8J4AW53_9CHLO</name>